<evidence type="ECO:0000256" key="4">
    <source>
        <dbReference type="ARBA" id="ARBA00023180"/>
    </source>
</evidence>
<feature type="domain" description="Ig-like" evidence="7">
    <location>
        <begin position="150"/>
        <end position="250"/>
    </location>
</feature>
<keyword evidence="8" id="KW-1185">Reference proteome</keyword>
<dbReference type="SMART" id="SM00409">
    <property type="entry name" value="IG"/>
    <property type="match status" value="2"/>
</dbReference>
<dbReference type="SUPFAM" id="SSF48726">
    <property type="entry name" value="Immunoglobulin"/>
    <property type="match status" value="2"/>
</dbReference>
<name>A0A8B8DBQ4_CRAVI</name>
<keyword evidence="3" id="KW-1015">Disulfide bond</keyword>
<evidence type="ECO:0000313" key="8">
    <source>
        <dbReference type="Proteomes" id="UP000694844"/>
    </source>
</evidence>
<sequence>MNDRLPVMICIFFFVFEEGTNALTVTSPTEINASLGSGSTIVLNCSVEKETGDHVTQISWMKKNETRNEYRKIVSYYQSVALYHDPDMKNRSNSISFDDSSPSAILNISEVQCKDDGRYQCIVGYINSNGIGADTRTETSVYIQVMADIPEFTIQPANTTLEKYSAVILSCSANVGRPGGIVTIWKQSHISDERIQLGNSSSSVTDTGNCSDYANLLITYNLSRSDDGFSFGCTSKNKHTNDPAPSKEEGPRTILYGEDRSYETLSSGTTPRNLEERNYESLSNGMTDTYSSIDERDLRVGEGAQYEYLGSGETHTYSSIQPTVSM</sequence>
<feature type="signal peptide" evidence="6">
    <location>
        <begin position="1"/>
        <end position="22"/>
    </location>
</feature>
<accession>A0A8B8DBQ4</accession>
<keyword evidence="4" id="KW-0325">Glycoprotein</keyword>
<evidence type="ECO:0000256" key="3">
    <source>
        <dbReference type="ARBA" id="ARBA00023157"/>
    </source>
</evidence>
<dbReference type="PANTHER" id="PTHR11640">
    <property type="entry name" value="NEPHRIN"/>
    <property type="match status" value="1"/>
</dbReference>
<dbReference type="GO" id="GO:0050839">
    <property type="term" value="F:cell adhesion molecule binding"/>
    <property type="evidence" value="ECO:0007669"/>
    <property type="project" value="TreeGrafter"/>
</dbReference>
<evidence type="ECO:0000313" key="9">
    <source>
        <dbReference type="RefSeq" id="XP_022324376.1"/>
    </source>
</evidence>
<evidence type="ECO:0000256" key="1">
    <source>
        <dbReference type="ARBA" id="ARBA00004479"/>
    </source>
</evidence>
<comment type="subcellular location">
    <subcellularLocation>
        <location evidence="1">Membrane</location>
        <topology evidence="1">Single-pass type I membrane protein</topology>
    </subcellularLocation>
</comment>
<feature type="domain" description="Ig-like" evidence="7">
    <location>
        <begin position="28"/>
        <end position="139"/>
    </location>
</feature>
<keyword evidence="5" id="KW-0393">Immunoglobulin domain</keyword>
<evidence type="ECO:0000256" key="2">
    <source>
        <dbReference type="ARBA" id="ARBA00023136"/>
    </source>
</evidence>
<evidence type="ECO:0000259" key="7">
    <source>
        <dbReference type="PROSITE" id="PS50835"/>
    </source>
</evidence>
<dbReference type="GO" id="GO:0005886">
    <property type="term" value="C:plasma membrane"/>
    <property type="evidence" value="ECO:0007669"/>
    <property type="project" value="TreeGrafter"/>
</dbReference>
<dbReference type="RefSeq" id="XP_022324376.1">
    <property type="nucleotide sequence ID" value="XM_022468668.1"/>
</dbReference>
<dbReference type="OrthoDB" id="6158624at2759"/>
<reference evidence="8" key="1">
    <citation type="submission" date="2024-06" db="UniProtKB">
        <authorList>
            <consortium name="RefSeq"/>
        </authorList>
    </citation>
    <scope>NUCLEOTIDE SEQUENCE [LARGE SCALE GENOMIC DNA]</scope>
</reference>
<dbReference type="InterPro" id="IPR007110">
    <property type="entry name" value="Ig-like_dom"/>
</dbReference>
<dbReference type="PROSITE" id="PS50835">
    <property type="entry name" value="IG_LIKE"/>
    <property type="match status" value="2"/>
</dbReference>
<evidence type="ECO:0000256" key="5">
    <source>
        <dbReference type="ARBA" id="ARBA00023319"/>
    </source>
</evidence>
<dbReference type="GO" id="GO:0098609">
    <property type="term" value="P:cell-cell adhesion"/>
    <property type="evidence" value="ECO:0007669"/>
    <property type="project" value="TreeGrafter"/>
</dbReference>
<dbReference type="InterPro" id="IPR036179">
    <property type="entry name" value="Ig-like_dom_sf"/>
</dbReference>
<dbReference type="InterPro" id="IPR013106">
    <property type="entry name" value="Ig_V-set"/>
</dbReference>
<proteinExistence type="predicted"/>
<keyword evidence="2" id="KW-0472">Membrane</keyword>
<dbReference type="InterPro" id="IPR051275">
    <property type="entry name" value="Cell_adhesion_signaling"/>
</dbReference>
<dbReference type="InterPro" id="IPR003599">
    <property type="entry name" value="Ig_sub"/>
</dbReference>
<reference evidence="9" key="2">
    <citation type="submission" date="2025-08" db="UniProtKB">
        <authorList>
            <consortium name="RefSeq"/>
        </authorList>
    </citation>
    <scope>IDENTIFICATION</scope>
    <source>
        <tissue evidence="9">Whole sample</tissue>
    </source>
</reference>
<feature type="chain" id="PRO_5034876127" evidence="6">
    <location>
        <begin position="23"/>
        <end position="326"/>
    </location>
</feature>
<dbReference type="InterPro" id="IPR013783">
    <property type="entry name" value="Ig-like_fold"/>
</dbReference>
<dbReference type="AlphaFoldDB" id="A0A8B8DBQ4"/>
<organism evidence="8 9">
    <name type="scientific">Crassostrea virginica</name>
    <name type="common">Eastern oyster</name>
    <dbReference type="NCBI Taxonomy" id="6565"/>
    <lineage>
        <taxon>Eukaryota</taxon>
        <taxon>Metazoa</taxon>
        <taxon>Spiralia</taxon>
        <taxon>Lophotrochozoa</taxon>
        <taxon>Mollusca</taxon>
        <taxon>Bivalvia</taxon>
        <taxon>Autobranchia</taxon>
        <taxon>Pteriomorphia</taxon>
        <taxon>Ostreida</taxon>
        <taxon>Ostreoidea</taxon>
        <taxon>Ostreidae</taxon>
        <taxon>Crassostrea</taxon>
    </lineage>
</organism>
<dbReference type="Pfam" id="PF07686">
    <property type="entry name" value="V-set"/>
    <property type="match status" value="1"/>
</dbReference>
<protein>
    <submittedName>
        <fullName evidence="9">Uncharacterized protein LOC111125143 isoform X3</fullName>
    </submittedName>
</protein>
<keyword evidence="6" id="KW-0732">Signal</keyword>
<dbReference type="GO" id="GO:0005911">
    <property type="term" value="C:cell-cell junction"/>
    <property type="evidence" value="ECO:0007669"/>
    <property type="project" value="TreeGrafter"/>
</dbReference>
<dbReference type="GeneID" id="111125143"/>
<gene>
    <name evidence="9" type="primary">LOC111125143</name>
</gene>
<evidence type="ECO:0000256" key="6">
    <source>
        <dbReference type="SAM" id="SignalP"/>
    </source>
</evidence>
<dbReference type="Gene3D" id="2.60.40.10">
    <property type="entry name" value="Immunoglobulins"/>
    <property type="match status" value="2"/>
</dbReference>
<dbReference type="Proteomes" id="UP000694844">
    <property type="component" value="Chromosome 1"/>
</dbReference>
<dbReference type="PANTHER" id="PTHR11640:SF31">
    <property type="entry name" value="IRREGULAR CHIASM C-ROUGHEST PROTEIN-RELATED"/>
    <property type="match status" value="1"/>
</dbReference>